<dbReference type="InterPro" id="IPR007627">
    <property type="entry name" value="RNA_pol_sigma70_r2"/>
</dbReference>
<dbReference type="InterPro" id="IPR013325">
    <property type="entry name" value="RNA_pol_sigma_r2"/>
</dbReference>
<dbReference type="AlphaFoldDB" id="A0A517SUC3"/>
<keyword evidence="2" id="KW-0805">Transcription regulation</keyword>
<dbReference type="InterPro" id="IPR013324">
    <property type="entry name" value="RNA_pol_sigma_r3/r4-like"/>
</dbReference>
<evidence type="ECO:0000313" key="7">
    <source>
        <dbReference type="Proteomes" id="UP000315003"/>
    </source>
</evidence>
<dbReference type="EMBL" id="CP036272">
    <property type="protein sequence ID" value="QDT59735.1"/>
    <property type="molecule type" value="Genomic_DNA"/>
</dbReference>
<keyword evidence="7" id="KW-1185">Reference proteome</keyword>
<dbReference type="InterPro" id="IPR014284">
    <property type="entry name" value="RNA_pol_sigma-70_dom"/>
</dbReference>
<dbReference type="Proteomes" id="UP000315003">
    <property type="component" value="Chromosome"/>
</dbReference>
<gene>
    <name evidence="6" type="primary">rpoE_5</name>
    <name evidence="6" type="ORF">SV7mr_22440</name>
</gene>
<evidence type="ECO:0000256" key="1">
    <source>
        <dbReference type="ARBA" id="ARBA00010641"/>
    </source>
</evidence>
<dbReference type="PANTHER" id="PTHR43133:SF51">
    <property type="entry name" value="RNA POLYMERASE SIGMA FACTOR"/>
    <property type="match status" value="1"/>
</dbReference>
<evidence type="ECO:0000313" key="6">
    <source>
        <dbReference type="EMBL" id="QDT59735.1"/>
    </source>
</evidence>
<proteinExistence type="inferred from homology"/>
<evidence type="ECO:0000256" key="2">
    <source>
        <dbReference type="ARBA" id="ARBA00023015"/>
    </source>
</evidence>
<dbReference type="InterPro" id="IPR036388">
    <property type="entry name" value="WH-like_DNA-bd_sf"/>
</dbReference>
<dbReference type="Gene3D" id="1.10.1740.10">
    <property type="match status" value="1"/>
</dbReference>
<keyword evidence="3" id="KW-0731">Sigma factor</keyword>
<evidence type="ECO:0000256" key="4">
    <source>
        <dbReference type="ARBA" id="ARBA00023163"/>
    </source>
</evidence>
<dbReference type="GO" id="GO:0006352">
    <property type="term" value="P:DNA-templated transcription initiation"/>
    <property type="evidence" value="ECO:0007669"/>
    <property type="project" value="InterPro"/>
</dbReference>
<organism evidence="6 7">
    <name type="scientific">Stieleria bergensis</name>
    <dbReference type="NCBI Taxonomy" id="2528025"/>
    <lineage>
        <taxon>Bacteria</taxon>
        <taxon>Pseudomonadati</taxon>
        <taxon>Planctomycetota</taxon>
        <taxon>Planctomycetia</taxon>
        <taxon>Pirellulales</taxon>
        <taxon>Pirellulaceae</taxon>
        <taxon>Stieleria</taxon>
    </lineage>
</organism>
<feature type="domain" description="RNA polymerase sigma-70 region 2" evidence="5">
    <location>
        <begin position="24"/>
        <end position="89"/>
    </location>
</feature>
<evidence type="ECO:0000259" key="5">
    <source>
        <dbReference type="Pfam" id="PF04542"/>
    </source>
</evidence>
<protein>
    <submittedName>
        <fullName evidence="6">ECF RNA polymerase sigma factor RpoE</fullName>
    </submittedName>
</protein>
<reference evidence="6 7" key="1">
    <citation type="submission" date="2019-02" db="EMBL/GenBank/DDBJ databases">
        <title>Deep-cultivation of Planctomycetes and their phenomic and genomic characterization uncovers novel biology.</title>
        <authorList>
            <person name="Wiegand S."/>
            <person name="Jogler M."/>
            <person name="Boedeker C."/>
            <person name="Pinto D."/>
            <person name="Vollmers J."/>
            <person name="Rivas-Marin E."/>
            <person name="Kohn T."/>
            <person name="Peeters S.H."/>
            <person name="Heuer A."/>
            <person name="Rast P."/>
            <person name="Oberbeckmann S."/>
            <person name="Bunk B."/>
            <person name="Jeske O."/>
            <person name="Meyerdierks A."/>
            <person name="Storesund J.E."/>
            <person name="Kallscheuer N."/>
            <person name="Luecker S."/>
            <person name="Lage O.M."/>
            <person name="Pohl T."/>
            <person name="Merkel B.J."/>
            <person name="Hornburger P."/>
            <person name="Mueller R.-W."/>
            <person name="Bruemmer F."/>
            <person name="Labrenz M."/>
            <person name="Spormann A.M."/>
            <person name="Op den Camp H."/>
            <person name="Overmann J."/>
            <person name="Amann R."/>
            <person name="Jetten M.S.M."/>
            <person name="Mascher T."/>
            <person name="Medema M.H."/>
            <person name="Devos D.P."/>
            <person name="Kaster A.-K."/>
            <person name="Ovreas L."/>
            <person name="Rohde M."/>
            <person name="Galperin M.Y."/>
            <person name="Jogler C."/>
        </authorList>
    </citation>
    <scope>NUCLEOTIDE SEQUENCE [LARGE SCALE GENOMIC DNA]</scope>
    <source>
        <strain evidence="6 7">SV_7m_r</strain>
    </source>
</reference>
<dbReference type="InterPro" id="IPR014331">
    <property type="entry name" value="RNA_pol_sigma70_ECF_RHOBA"/>
</dbReference>
<dbReference type="OrthoDB" id="6383365at2"/>
<dbReference type="SUPFAM" id="SSF88659">
    <property type="entry name" value="Sigma3 and sigma4 domains of RNA polymerase sigma factors"/>
    <property type="match status" value="1"/>
</dbReference>
<dbReference type="InterPro" id="IPR039425">
    <property type="entry name" value="RNA_pol_sigma-70-like"/>
</dbReference>
<sequence>MTLPEPKFAMPPPLDETRFIEALTRHQPALEAFCHANLANREDAREVLQATCVKLWQKAGDWDPETEFLPWAFTVARFTVLSHYRDQKRDRLVFDEDVIHAMADDIQETASAFDVRREALAKCLTKLDDHQRGLLHDHYTVSRSLREIAKASGRSLSAVKMTLLRVRQQLSACIERQVRTHS</sequence>
<name>A0A517SUC3_9BACT</name>
<dbReference type="GO" id="GO:0016987">
    <property type="term" value="F:sigma factor activity"/>
    <property type="evidence" value="ECO:0007669"/>
    <property type="project" value="UniProtKB-KW"/>
</dbReference>
<dbReference type="NCBIfam" id="TIGR02937">
    <property type="entry name" value="sigma70-ECF"/>
    <property type="match status" value="1"/>
</dbReference>
<keyword evidence="4" id="KW-0804">Transcription</keyword>
<evidence type="ECO:0000256" key="3">
    <source>
        <dbReference type="ARBA" id="ARBA00023082"/>
    </source>
</evidence>
<dbReference type="Pfam" id="PF04542">
    <property type="entry name" value="Sigma70_r2"/>
    <property type="match status" value="1"/>
</dbReference>
<dbReference type="SUPFAM" id="SSF88946">
    <property type="entry name" value="Sigma2 domain of RNA polymerase sigma factors"/>
    <property type="match status" value="1"/>
</dbReference>
<comment type="similarity">
    <text evidence="1">Belongs to the sigma-70 factor family. ECF subfamily.</text>
</comment>
<accession>A0A517SUC3</accession>
<dbReference type="Gene3D" id="1.10.10.10">
    <property type="entry name" value="Winged helix-like DNA-binding domain superfamily/Winged helix DNA-binding domain"/>
    <property type="match status" value="1"/>
</dbReference>
<dbReference type="PANTHER" id="PTHR43133">
    <property type="entry name" value="RNA POLYMERASE ECF-TYPE SIGMA FACTO"/>
    <property type="match status" value="1"/>
</dbReference>
<dbReference type="NCBIfam" id="TIGR02989">
    <property type="entry name" value="Sig-70_gvs1"/>
    <property type="match status" value="1"/>
</dbReference>